<dbReference type="GO" id="GO:0016020">
    <property type="term" value="C:membrane"/>
    <property type="evidence" value="ECO:0007669"/>
    <property type="project" value="UniProtKB-SubCell"/>
</dbReference>
<evidence type="ECO:0000313" key="10">
    <source>
        <dbReference type="EMBL" id="GJM98610.1"/>
    </source>
</evidence>
<keyword evidence="3" id="KW-0812">Transmembrane</keyword>
<evidence type="ECO:0000256" key="7">
    <source>
        <dbReference type="ARBA" id="ARBA00023136"/>
    </source>
</evidence>
<dbReference type="PANTHER" id="PTHR45631">
    <property type="entry name" value="OS07G0107800 PROTEIN-RELATED"/>
    <property type="match status" value="1"/>
</dbReference>
<reference evidence="10" key="1">
    <citation type="journal article" date="2018" name="DNA Res.">
        <title>Multiple hybrid de novo genome assembly of finger millet, an orphan allotetraploid crop.</title>
        <authorList>
            <person name="Hatakeyama M."/>
            <person name="Aluri S."/>
            <person name="Balachadran M.T."/>
            <person name="Sivarajan S.R."/>
            <person name="Patrignani A."/>
            <person name="Gruter S."/>
            <person name="Poveda L."/>
            <person name="Shimizu-Inatsugi R."/>
            <person name="Baeten J."/>
            <person name="Francoijs K.J."/>
            <person name="Nataraja K.N."/>
            <person name="Reddy Y.A.N."/>
            <person name="Phadnis S."/>
            <person name="Ravikumar R.L."/>
            <person name="Schlapbach R."/>
            <person name="Sreeman S.M."/>
            <person name="Shimizu K.K."/>
        </authorList>
    </citation>
    <scope>NUCLEOTIDE SEQUENCE</scope>
</reference>
<dbReference type="PANTHER" id="PTHR45631:SF45">
    <property type="entry name" value="LEUCINE-RICH REPEAT (LRR) FAMILY PROTEIN"/>
    <property type="match status" value="1"/>
</dbReference>
<evidence type="ECO:0000313" key="11">
    <source>
        <dbReference type="Proteomes" id="UP001054889"/>
    </source>
</evidence>
<evidence type="ECO:0000256" key="2">
    <source>
        <dbReference type="ARBA" id="ARBA00022614"/>
    </source>
</evidence>
<organism evidence="10 11">
    <name type="scientific">Eleusine coracana subsp. coracana</name>
    <dbReference type="NCBI Taxonomy" id="191504"/>
    <lineage>
        <taxon>Eukaryota</taxon>
        <taxon>Viridiplantae</taxon>
        <taxon>Streptophyta</taxon>
        <taxon>Embryophyta</taxon>
        <taxon>Tracheophyta</taxon>
        <taxon>Spermatophyta</taxon>
        <taxon>Magnoliopsida</taxon>
        <taxon>Liliopsida</taxon>
        <taxon>Poales</taxon>
        <taxon>Poaceae</taxon>
        <taxon>PACMAD clade</taxon>
        <taxon>Chloridoideae</taxon>
        <taxon>Cynodonteae</taxon>
        <taxon>Eleusininae</taxon>
        <taxon>Eleusine</taxon>
    </lineage>
</organism>
<evidence type="ECO:0000256" key="8">
    <source>
        <dbReference type="SAM" id="SignalP"/>
    </source>
</evidence>
<comment type="subcellular location">
    <subcellularLocation>
        <location evidence="1">Membrane</location>
        <topology evidence="1">Single-pass membrane protein</topology>
    </subcellularLocation>
</comment>
<keyword evidence="11" id="KW-1185">Reference proteome</keyword>
<evidence type="ECO:0000256" key="4">
    <source>
        <dbReference type="ARBA" id="ARBA00022729"/>
    </source>
</evidence>
<proteinExistence type="predicted"/>
<dbReference type="EMBL" id="BQKI01000007">
    <property type="protein sequence ID" value="GJM98610.1"/>
    <property type="molecule type" value="Genomic_DNA"/>
</dbReference>
<dbReference type="Gene3D" id="2.60.120.430">
    <property type="entry name" value="Galactose-binding lectin"/>
    <property type="match status" value="2"/>
</dbReference>
<gene>
    <name evidence="10" type="primary">ga15638</name>
    <name evidence="10" type="ORF">PR202_ga15638</name>
</gene>
<feature type="domain" description="Malectin-like" evidence="9">
    <location>
        <begin position="27"/>
        <end position="347"/>
    </location>
</feature>
<keyword evidence="7" id="KW-0472">Membrane</keyword>
<evidence type="ECO:0000259" key="9">
    <source>
        <dbReference type="Pfam" id="PF12819"/>
    </source>
</evidence>
<protein>
    <recommendedName>
        <fullName evidence="9">Malectin-like domain-containing protein</fullName>
    </recommendedName>
</protein>
<dbReference type="AlphaFoldDB" id="A0AAV5CK66"/>
<name>A0AAV5CK66_ELECO</name>
<feature type="chain" id="PRO_5043887492" description="Malectin-like domain-containing protein" evidence="8">
    <location>
        <begin position="22"/>
        <end position="475"/>
    </location>
</feature>
<evidence type="ECO:0000256" key="6">
    <source>
        <dbReference type="ARBA" id="ARBA00022989"/>
    </source>
</evidence>
<comment type="caution">
    <text evidence="10">The sequence shown here is derived from an EMBL/GenBank/DDBJ whole genome shotgun (WGS) entry which is preliminary data.</text>
</comment>
<dbReference type="InterPro" id="IPR032675">
    <property type="entry name" value="LRR_dom_sf"/>
</dbReference>
<keyword evidence="2" id="KW-0433">Leucine-rich repeat</keyword>
<accession>A0AAV5CK66</accession>
<keyword evidence="5" id="KW-0677">Repeat</keyword>
<dbReference type="FunFam" id="3.80.10.10:FF:000129">
    <property type="entry name" value="Leucine-rich repeat receptor-like kinase"/>
    <property type="match status" value="1"/>
</dbReference>
<reference evidence="10" key="2">
    <citation type="submission" date="2021-12" db="EMBL/GenBank/DDBJ databases">
        <title>Resequencing data analysis of finger millet.</title>
        <authorList>
            <person name="Hatakeyama M."/>
            <person name="Aluri S."/>
            <person name="Balachadran M.T."/>
            <person name="Sivarajan S.R."/>
            <person name="Poveda L."/>
            <person name="Shimizu-Inatsugi R."/>
            <person name="Schlapbach R."/>
            <person name="Sreeman S.M."/>
            <person name="Shimizu K.K."/>
        </authorList>
    </citation>
    <scope>NUCLEOTIDE SEQUENCE</scope>
</reference>
<dbReference type="Pfam" id="PF12819">
    <property type="entry name" value="Malectin_like"/>
    <property type="match status" value="1"/>
</dbReference>
<evidence type="ECO:0000256" key="3">
    <source>
        <dbReference type="ARBA" id="ARBA00022692"/>
    </source>
</evidence>
<sequence length="475" mass="50462">MAPFSFLAGALVFFFVGAADALSGYQINCGAKSETLVGGVKWVPDGPFIHVGNVSKLPSPGMVPTLASLRYFPDTSASKYCYVVPAQKAARYLVRTTYFYGGFDGGDAPPVFDQIIEGTRWSAVDTAASYAKGLATYFEAVVAATGREVSVCLARNAATGSRSPFISALEVVPLDDSVYSATNFTAYALSAIARHSFGNNGSIVSNPGDRFNRYWEPFNGGSNPVVESQTTVDTEAFWNKPPQAVFRRSLTASPGEKLELQWPPTPLPAASYYLALYFQDNRATGSSRVFDVAVNGQTFFVGLNVSTAGSTVYAAEWPLSGQTTITLTPPADSPVGPVINAAEIMMVVPLGGRTHPRDVIGMEALAKGFASPPSDWIGDPCLPVGNSWTGVTCSQDPLARVTAFNLTNFRLGGSISDNIANLTAVSSITLVGNNLSGTIPDMSALHHLQFLHLEDNQMTGPLPESLGSLPRLQEL</sequence>
<dbReference type="InterPro" id="IPR001611">
    <property type="entry name" value="Leu-rich_rpt"/>
</dbReference>
<dbReference type="Gene3D" id="3.80.10.10">
    <property type="entry name" value="Ribonuclease Inhibitor"/>
    <property type="match status" value="1"/>
</dbReference>
<keyword evidence="4 8" id="KW-0732">Signal</keyword>
<keyword evidence="6" id="KW-1133">Transmembrane helix</keyword>
<feature type="signal peptide" evidence="8">
    <location>
        <begin position="1"/>
        <end position="21"/>
    </location>
</feature>
<dbReference type="InterPro" id="IPR024788">
    <property type="entry name" value="Malectin-like_Carb-bd_dom"/>
</dbReference>
<evidence type="ECO:0000256" key="1">
    <source>
        <dbReference type="ARBA" id="ARBA00004167"/>
    </source>
</evidence>
<evidence type="ECO:0000256" key="5">
    <source>
        <dbReference type="ARBA" id="ARBA00022737"/>
    </source>
</evidence>
<dbReference type="Proteomes" id="UP001054889">
    <property type="component" value="Unassembled WGS sequence"/>
</dbReference>
<dbReference type="SUPFAM" id="SSF52058">
    <property type="entry name" value="L domain-like"/>
    <property type="match status" value="1"/>
</dbReference>
<dbReference type="Pfam" id="PF00560">
    <property type="entry name" value="LRR_1"/>
    <property type="match status" value="1"/>
</dbReference>